<name>A0A7H9B3X9_ZYGMR</name>
<evidence type="ECO:0000313" key="2">
    <source>
        <dbReference type="EMBL" id="QLG73207.1"/>
    </source>
</evidence>
<dbReference type="GeneID" id="59236949"/>
<dbReference type="OrthoDB" id="4062769at2759"/>
<gene>
    <name evidence="2" type="ORF">HG535_0E02910</name>
</gene>
<feature type="compositionally biased region" description="Basic residues" evidence="1">
    <location>
        <begin position="256"/>
        <end position="266"/>
    </location>
</feature>
<evidence type="ECO:0000313" key="3">
    <source>
        <dbReference type="Proteomes" id="UP000509704"/>
    </source>
</evidence>
<feature type="region of interest" description="Disordered" evidence="1">
    <location>
        <begin position="253"/>
        <end position="300"/>
    </location>
</feature>
<dbReference type="Proteomes" id="UP000509704">
    <property type="component" value="Chromosome 5"/>
</dbReference>
<evidence type="ECO:0000256" key="1">
    <source>
        <dbReference type="SAM" id="MobiDB-lite"/>
    </source>
</evidence>
<dbReference type="EMBL" id="CP058608">
    <property type="protein sequence ID" value="QLG73207.1"/>
    <property type="molecule type" value="Genomic_DNA"/>
</dbReference>
<dbReference type="AlphaFoldDB" id="A0A7H9B3X9"/>
<protein>
    <submittedName>
        <fullName evidence="2">Uncharacterized protein</fullName>
    </submittedName>
</protein>
<organism evidence="2 3">
    <name type="scientific">Zygotorulaspora mrakii</name>
    <name type="common">Zygosaccharomyces mrakii</name>
    <dbReference type="NCBI Taxonomy" id="42260"/>
    <lineage>
        <taxon>Eukaryota</taxon>
        <taxon>Fungi</taxon>
        <taxon>Dikarya</taxon>
        <taxon>Ascomycota</taxon>
        <taxon>Saccharomycotina</taxon>
        <taxon>Saccharomycetes</taxon>
        <taxon>Saccharomycetales</taxon>
        <taxon>Saccharomycetaceae</taxon>
        <taxon>Zygotorulaspora</taxon>
    </lineage>
</organism>
<feature type="compositionally biased region" description="Polar residues" evidence="1">
    <location>
        <begin position="269"/>
        <end position="289"/>
    </location>
</feature>
<keyword evidence="3" id="KW-1185">Reference proteome</keyword>
<dbReference type="KEGG" id="zmk:HG535_0E02910"/>
<proteinExistence type="predicted"/>
<reference evidence="2 3" key="1">
    <citation type="submission" date="2020-07" db="EMBL/GenBank/DDBJ databases">
        <title>The yeast mating-type switching endonuclease HO is a domesticated member of an unorthodox homing genetic element family.</title>
        <authorList>
            <person name="Coughlan A.Y."/>
            <person name="Lombardi L."/>
            <person name="Braun-Galleani S."/>
            <person name="Martos A.R."/>
            <person name="Galeote V."/>
            <person name="Bigey F."/>
            <person name="Dequin S."/>
            <person name="Byrne K.P."/>
            <person name="Wolfe K.H."/>
        </authorList>
    </citation>
    <scope>NUCLEOTIDE SEQUENCE [LARGE SCALE GENOMIC DNA]</scope>
    <source>
        <strain evidence="2 3">NRRL Y-6702</strain>
    </source>
</reference>
<accession>A0A7H9B3X9</accession>
<sequence length="374" mass="42101">MVALETNGNSYIHNGGETALEDVLKHDFFGTPSFLTDAGSDDTAKYGECLTLFVQGDSSRCLEEMHKHDWLNLNTLRNNRQVSNLFLGAFETVPDSLIFSTRLRESIKQVLTGDITTIFADTSELLDPSHLLEINQYYICCAKLFRTDGSKFQTETGFLESRVRKTILDFASELQDPPNHETIADLHKLVEIYVFEIQVGLQKIKPSTSLYFRLCEDVPKLAAHFQETIDTHCGKSIENLILDQLKHKQKVNTNGTRHHNHQHHDRRTQSASDATVSPNSSGIASTAATNARAESAEEPAPSSQLTTVLGVIKRRLHFFQNIHFSHQTILIILLMLLISNKSLLKLAHFPKCITEMYKRVSPQLASLLRLLSSI</sequence>
<dbReference type="RefSeq" id="XP_037144934.1">
    <property type="nucleotide sequence ID" value="XM_037289039.1"/>
</dbReference>